<feature type="transmembrane region" description="Helical" evidence="1">
    <location>
        <begin position="239"/>
        <end position="264"/>
    </location>
</feature>
<evidence type="ECO:0000256" key="1">
    <source>
        <dbReference type="SAM" id="Phobius"/>
    </source>
</evidence>
<sequence length="315" mass="36930">MAEEGLQYWLRWQVPVCALIFVVPLTVAIYLIIRRQRSPLKGSDLWIPCWRKLHPLWLLIYRSIAFVSMSWMLYQTVASVGFFAFYFYTQWTFTLVIIYFALGTVISAHGCWTYSKHYIENEERGRLLKMDLGESKGTKTTSTNKIKSPPVKLQSHHEQDVIEQTAGFWGYLMQAIYQTCAGAVMLTDIVFWCLLVPFMLDEHFSLTLLIGCMHALNAVFLLLDTALSRMPFPWFRLAYFVLWSGIYVIFQWVLHACGFSWWPYPFLDLAITWAPFWYLCLALVHIPCYGFYVLIVVVKDSIFSKMFPHAYIRSY</sequence>
<keyword evidence="3" id="KW-1185">Reference proteome</keyword>
<dbReference type="OrthoDB" id="419711at2759"/>
<feature type="transmembrane region" description="Helical" evidence="1">
    <location>
        <begin position="180"/>
        <end position="200"/>
    </location>
</feature>
<evidence type="ECO:0000313" key="3">
    <source>
        <dbReference type="Proteomes" id="UP000283530"/>
    </source>
</evidence>
<feature type="transmembrane region" description="Helical" evidence="1">
    <location>
        <begin position="206"/>
        <end position="227"/>
    </location>
</feature>
<name>A0A443PUD7_9MAGN</name>
<comment type="caution">
    <text evidence="2">The sequence shown here is derived from an EMBL/GenBank/DDBJ whole genome shotgun (WGS) entry which is preliminary data.</text>
</comment>
<protein>
    <submittedName>
        <fullName evidence="2">Protein rolling stone-like protein isoform X2</fullName>
    </submittedName>
</protein>
<evidence type="ECO:0000313" key="2">
    <source>
        <dbReference type="EMBL" id="RWR94394.1"/>
    </source>
</evidence>
<reference evidence="2 3" key="1">
    <citation type="journal article" date="2019" name="Nat. Plants">
        <title>Stout camphor tree genome fills gaps in understanding of flowering plant genome evolution.</title>
        <authorList>
            <person name="Chaw S.M."/>
            <person name="Liu Y.C."/>
            <person name="Wu Y.W."/>
            <person name="Wang H.Y."/>
            <person name="Lin C.I."/>
            <person name="Wu C.S."/>
            <person name="Ke H.M."/>
            <person name="Chang L.Y."/>
            <person name="Hsu C.Y."/>
            <person name="Yang H.T."/>
            <person name="Sudianto E."/>
            <person name="Hsu M.H."/>
            <person name="Wu K.P."/>
            <person name="Wang L.N."/>
            <person name="Leebens-Mack J.H."/>
            <person name="Tsai I.J."/>
        </authorList>
    </citation>
    <scope>NUCLEOTIDE SEQUENCE [LARGE SCALE GENOMIC DNA]</scope>
    <source>
        <strain evidence="3">cv. Chaw 1501</strain>
        <tissue evidence="2">Young leaves</tissue>
    </source>
</reference>
<accession>A0A443PUD7</accession>
<feature type="transmembrane region" description="Helical" evidence="1">
    <location>
        <begin position="54"/>
        <end position="74"/>
    </location>
</feature>
<keyword evidence="1" id="KW-0812">Transmembrane</keyword>
<dbReference type="EMBL" id="QPKB01000010">
    <property type="protein sequence ID" value="RWR94394.1"/>
    <property type="molecule type" value="Genomic_DNA"/>
</dbReference>
<dbReference type="PANTHER" id="PTHR12242:SF38">
    <property type="entry name" value="TRANSMEMBRANE PROTEIN"/>
    <property type="match status" value="1"/>
</dbReference>
<gene>
    <name evidence="2" type="ORF">CKAN_02368400</name>
</gene>
<keyword evidence="1" id="KW-1133">Transmembrane helix</keyword>
<dbReference type="PANTHER" id="PTHR12242">
    <property type="entry name" value="OS02G0130600 PROTEIN-RELATED"/>
    <property type="match status" value="1"/>
</dbReference>
<proteinExistence type="predicted"/>
<keyword evidence="1" id="KW-0472">Membrane</keyword>
<dbReference type="AlphaFoldDB" id="A0A443PUD7"/>
<dbReference type="Proteomes" id="UP000283530">
    <property type="component" value="Unassembled WGS sequence"/>
</dbReference>
<feature type="transmembrane region" description="Helical" evidence="1">
    <location>
        <begin position="80"/>
        <end position="102"/>
    </location>
</feature>
<organism evidence="2 3">
    <name type="scientific">Cinnamomum micranthum f. kanehirae</name>
    <dbReference type="NCBI Taxonomy" id="337451"/>
    <lineage>
        <taxon>Eukaryota</taxon>
        <taxon>Viridiplantae</taxon>
        <taxon>Streptophyta</taxon>
        <taxon>Embryophyta</taxon>
        <taxon>Tracheophyta</taxon>
        <taxon>Spermatophyta</taxon>
        <taxon>Magnoliopsida</taxon>
        <taxon>Magnoliidae</taxon>
        <taxon>Laurales</taxon>
        <taxon>Lauraceae</taxon>
        <taxon>Cinnamomum</taxon>
    </lineage>
</organism>
<feature type="transmembrane region" description="Helical" evidence="1">
    <location>
        <begin position="12"/>
        <end position="33"/>
    </location>
</feature>
<feature type="transmembrane region" description="Helical" evidence="1">
    <location>
        <begin position="276"/>
        <end position="298"/>
    </location>
</feature>
<dbReference type="GO" id="GO:0016020">
    <property type="term" value="C:membrane"/>
    <property type="evidence" value="ECO:0007669"/>
    <property type="project" value="TreeGrafter"/>
</dbReference>